<evidence type="ECO:0000313" key="9">
    <source>
        <dbReference type="Proteomes" id="UP000810130"/>
    </source>
</evidence>
<dbReference type="PRINTS" id="PR00315">
    <property type="entry name" value="ELONGATNFCT"/>
</dbReference>
<keyword evidence="2 6" id="KW-0548">Nucleotidyltransferase</keyword>
<dbReference type="InterPro" id="IPR004161">
    <property type="entry name" value="EFTu-like_2"/>
</dbReference>
<comment type="pathway">
    <text evidence="6">Sulfur metabolism; hydrogen sulfide biosynthesis; sulfite from sulfate: step 1/3.</text>
</comment>
<dbReference type="HAMAP" id="MF_00062">
    <property type="entry name" value="Sulf_adenylyltr_sub1"/>
    <property type="match status" value="1"/>
</dbReference>
<dbReference type="Pfam" id="PF00009">
    <property type="entry name" value="GTP_EFTU"/>
    <property type="match status" value="1"/>
</dbReference>
<keyword evidence="5 6" id="KW-0342">GTP-binding</keyword>
<evidence type="ECO:0000259" key="7">
    <source>
        <dbReference type="PROSITE" id="PS51722"/>
    </source>
</evidence>
<dbReference type="PANTHER" id="PTHR23115">
    <property type="entry name" value="TRANSLATION FACTOR"/>
    <property type="match status" value="1"/>
</dbReference>
<dbReference type="GO" id="GO:0004781">
    <property type="term" value="F:sulfate adenylyltransferase (ATP) activity"/>
    <property type="evidence" value="ECO:0007669"/>
    <property type="project" value="UniProtKB-EC"/>
</dbReference>
<keyword evidence="9" id="KW-1185">Reference proteome</keyword>
<dbReference type="CDD" id="cd04166">
    <property type="entry name" value="CysN_ATPS"/>
    <property type="match status" value="1"/>
</dbReference>
<feature type="binding site" evidence="6">
    <location>
        <begin position="168"/>
        <end position="171"/>
    </location>
    <ligand>
        <name>GTP</name>
        <dbReference type="ChEBI" id="CHEBI:37565"/>
    </ligand>
</feature>
<feature type="domain" description="Tr-type G" evidence="7">
    <location>
        <begin position="25"/>
        <end position="240"/>
    </location>
</feature>
<dbReference type="InterPro" id="IPR044139">
    <property type="entry name" value="CysN_NoDQ_III"/>
</dbReference>
<dbReference type="NCBIfam" id="TIGR02034">
    <property type="entry name" value="CysN"/>
    <property type="match status" value="1"/>
</dbReference>
<dbReference type="InterPro" id="IPR005225">
    <property type="entry name" value="Small_GTP-bd"/>
</dbReference>
<name>A0ABS5B9J8_9GAMM</name>
<dbReference type="PROSITE" id="PS00301">
    <property type="entry name" value="G_TR_1"/>
    <property type="match status" value="1"/>
</dbReference>
<evidence type="ECO:0000256" key="3">
    <source>
        <dbReference type="ARBA" id="ARBA00022741"/>
    </source>
</evidence>
<dbReference type="NCBIfam" id="NF003478">
    <property type="entry name" value="PRK05124.1"/>
    <property type="match status" value="1"/>
</dbReference>
<dbReference type="RefSeq" id="WP_038908882.1">
    <property type="nucleotide sequence ID" value="NZ_CM001972.1"/>
</dbReference>
<dbReference type="SUPFAM" id="SSF50447">
    <property type="entry name" value="Translation proteins"/>
    <property type="match status" value="1"/>
</dbReference>
<dbReference type="CDD" id="cd04095">
    <property type="entry name" value="CysN_NoDQ_III"/>
    <property type="match status" value="1"/>
</dbReference>
<evidence type="ECO:0000256" key="6">
    <source>
        <dbReference type="HAMAP-Rule" id="MF_00062"/>
    </source>
</evidence>
<dbReference type="InterPro" id="IPR011779">
    <property type="entry name" value="SO4_adenylTrfase_lsu"/>
</dbReference>
<evidence type="ECO:0000256" key="2">
    <source>
        <dbReference type="ARBA" id="ARBA00022695"/>
    </source>
</evidence>
<dbReference type="Gene3D" id="3.40.50.300">
    <property type="entry name" value="P-loop containing nucleotide triphosphate hydrolases"/>
    <property type="match status" value="1"/>
</dbReference>
<dbReference type="SUPFAM" id="SSF52540">
    <property type="entry name" value="P-loop containing nucleoside triphosphate hydrolases"/>
    <property type="match status" value="1"/>
</dbReference>
<comment type="catalytic activity">
    <reaction evidence="6">
        <text>sulfate + ATP + H(+) = adenosine 5'-phosphosulfate + diphosphate</text>
        <dbReference type="Rhea" id="RHEA:18133"/>
        <dbReference type="ChEBI" id="CHEBI:15378"/>
        <dbReference type="ChEBI" id="CHEBI:16189"/>
        <dbReference type="ChEBI" id="CHEBI:30616"/>
        <dbReference type="ChEBI" id="CHEBI:33019"/>
        <dbReference type="ChEBI" id="CHEBI:58243"/>
        <dbReference type="EC" id="2.7.7.4"/>
    </reaction>
</comment>
<evidence type="ECO:0000256" key="1">
    <source>
        <dbReference type="ARBA" id="ARBA00022679"/>
    </source>
</evidence>
<dbReference type="EMBL" id="JAGJWX010000004">
    <property type="protein sequence ID" value="MBP2857115.1"/>
    <property type="molecule type" value="Genomic_DNA"/>
</dbReference>
<dbReference type="Pfam" id="PF22594">
    <property type="entry name" value="GTP-eEF1A_C"/>
    <property type="match status" value="1"/>
</dbReference>
<comment type="caution">
    <text evidence="8">The sequence shown here is derived from an EMBL/GenBank/DDBJ whole genome shotgun (WGS) entry which is preliminary data.</text>
</comment>
<organism evidence="8 9">
    <name type="scientific">Dickeya oryzae</name>
    <dbReference type="NCBI Taxonomy" id="1240404"/>
    <lineage>
        <taxon>Bacteria</taxon>
        <taxon>Pseudomonadati</taxon>
        <taxon>Pseudomonadota</taxon>
        <taxon>Gammaproteobacteria</taxon>
        <taxon>Enterobacterales</taxon>
        <taxon>Pectobacteriaceae</taxon>
        <taxon>Dickeya</taxon>
    </lineage>
</organism>
<dbReference type="InterPro" id="IPR000795">
    <property type="entry name" value="T_Tr_GTP-bd_dom"/>
</dbReference>
<proteinExistence type="inferred from homology"/>
<dbReference type="NCBIfam" id="TIGR00231">
    <property type="entry name" value="small_GTP"/>
    <property type="match status" value="1"/>
</dbReference>
<dbReference type="PROSITE" id="PS51722">
    <property type="entry name" value="G_TR_2"/>
    <property type="match status" value="1"/>
</dbReference>
<sequence>MNHSIAKQIAEQGGVEAYLHAQQNKSLLRFLTCGSVDDGKSTLIGRLLHDTRQIYEDQLSTLHNDSKRLGTQGEKLDLALLVDGLQAEREQGITIDVAYRYFSTEKRKFIIADTPGHEQYTRNMATGASTCELAILLIDARKGVLDQTRRHSFIATLLGIRHLVVAVNKMDLVDYQQAVFEQFKRDYLDFAGQLPADLDITFVPISALDGDNVATPSSSMSWYHGPTLLDVLETVNVSARSLSQPMRFPVQYVNRPNLDFRGYAGTVASGTVRVGQRVKVLPSGVESSISRIVTFDGDLQQAQAGEAVTLVLASEVDISRGDLLVSSEETLQAVRSANVDVVWMAEQPLVPGQSYDIKIAGKKTRARVEKIHYQVDINTLTQRVTESLPLNGIGLVELTFDEPLVLDKYQHNPVTGGMIFIDRLSNVTVGAGLVREPVAQTVTQTGDYSAFELELNALIRRHFPHWGARDLLGGK</sequence>
<reference evidence="8 9" key="1">
    <citation type="submission" date="2021-04" db="EMBL/GenBank/DDBJ databases">
        <title>Genomic and host-range diversity within the Dickeya zeae complex, identification of D. zeae and D. oryzae members, proposal of two novel subspecies D. zeae subsp. zeae subsp. nov. and D. zeae subsp. dombae subsp. nov.</title>
        <authorList>
            <person name="Van Gijsegem F."/>
            <person name="Hugouvieux-Cotte-Pattat N."/>
        </authorList>
    </citation>
    <scope>NUCLEOTIDE SEQUENCE [LARGE SCALE GENOMIC DNA]</scope>
    <source>
        <strain evidence="8 9">FVG03</strain>
    </source>
</reference>
<feature type="binding site" evidence="6">
    <location>
        <begin position="34"/>
        <end position="41"/>
    </location>
    <ligand>
        <name>GTP</name>
        <dbReference type="ChEBI" id="CHEBI:37565"/>
    </ligand>
</feature>
<dbReference type="InterPro" id="IPR009001">
    <property type="entry name" value="Transl_elong_EF1A/Init_IF2_C"/>
</dbReference>
<dbReference type="InterPro" id="IPR027417">
    <property type="entry name" value="P-loop_NTPase"/>
</dbReference>
<evidence type="ECO:0000313" key="8">
    <source>
        <dbReference type="EMBL" id="MBP2857115.1"/>
    </source>
</evidence>
<dbReference type="Gene3D" id="2.40.30.10">
    <property type="entry name" value="Translation factors"/>
    <property type="match status" value="2"/>
</dbReference>
<dbReference type="InterPro" id="IPR050100">
    <property type="entry name" value="TRAFAC_GTPase_members"/>
</dbReference>
<accession>A0ABS5B9J8</accession>
<keyword evidence="3 6" id="KW-0547">Nucleotide-binding</keyword>
<dbReference type="InterPro" id="IPR031157">
    <property type="entry name" value="G_TR_CS"/>
</dbReference>
<comment type="function">
    <text evidence="6">With CysD forms the ATP sulfurylase (ATPS) that catalyzes the adenylation of sulfate producing adenosine 5'-phosphosulfate (APS) and diphosphate, the first enzymatic step in sulfur assimilation pathway. APS synthesis involves the formation of a high-energy phosphoric-sulfuric acid anhydride bond driven by GTP hydrolysis by CysN coupled to ATP hydrolysis by CysD.</text>
</comment>
<dbReference type="Pfam" id="PF03144">
    <property type="entry name" value="GTP_EFTU_D2"/>
    <property type="match status" value="1"/>
</dbReference>
<dbReference type="InterPro" id="IPR041757">
    <property type="entry name" value="CysN_GTP-bd"/>
</dbReference>
<evidence type="ECO:0000256" key="5">
    <source>
        <dbReference type="ARBA" id="ARBA00023134"/>
    </source>
</evidence>
<dbReference type="InterPro" id="IPR054696">
    <property type="entry name" value="GTP-eEF1A_C"/>
</dbReference>
<dbReference type="InterPro" id="IPR009000">
    <property type="entry name" value="Transl_B-barrel_sf"/>
</dbReference>
<comment type="subunit">
    <text evidence="6">Heterodimer composed of CysD, the smaller subunit, and CysN.</text>
</comment>
<dbReference type="CDD" id="cd03695">
    <property type="entry name" value="CysN_NodQ_II"/>
    <property type="match status" value="1"/>
</dbReference>
<comment type="similarity">
    <text evidence="6">Belongs to the TRAFAC class translation factor GTPase superfamily. Classic translation factor GTPase family. CysN/NodQ subfamily.</text>
</comment>
<protein>
    <recommendedName>
        <fullName evidence="6">Sulfate adenylyltransferase subunit 1</fullName>
        <ecNumber evidence="6">2.7.7.4</ecNumber>
    </recommendedName>
    <alternativeName>
        <fullName evidence="6">ATP-sulfurylase large subunit</fullName>
    </alternativeName>
    <alternativeName>
        <fullName evidence="6">Sulfate adenylate transferase</fullName>
        <shortName evidence="6">SAT</shortName>
    </alternativeName>
</protein>
<gene>
    <name evidence="6 8" type="primary">cysN</name>
    <name evidence="8" type="ORF">J8657_05835</name>
</gene>
<feature type="binding site" evidence="6">
    <location>
        <begin position="113"/>
        <end position="117"/>
    </location>
    <ligand>
        <name>GTP</name>
        <dbReference type="ChEBI" id="CHEBI:37565"/>
    </ligand>
</feature>
<keyword evidence="4 6" id="KW-0067">ATP-binding</keyword>
<keyword evidence="1 6" id="KW-0808">Transferase</keyword>
<evidence type="ECO:0000256" key="4">
    <source>
        <dbReference type="ARBA" id="ARBA00022840"/>
    </source>
</evidence>
<dbReference type="InterPro" id="IPR044138">
    <property type="entry name" value="CysN_II"/>
</dbReference>
<dbReference type="SUPFAM" id="SSF50465">
    <property type="entry name" value="EF-Tu/eEF-1alpha/eIF2-gamma C-terminal domain"/>
    <property type="match status" value="1"/>
</dbReference>
<dbReference type="Proteomes" id="UP000810130">
    <property type="component" value="Unassembled WGS sequence"/>
</dbReference>
<dbReference type="EC" id="2.7.7.4" evidence="6"/>